<protein>
    <submittedName>
        <fullName evidence="2">Uncharacterized protein</fullName>
    </submittedName>
</protein>
<feature type="non-terminal residue" evidence="2">
    <location>
        <position position="151"/>
    </location>
</feature>
<keyword evidence="3" id="KW-1185">Reference proteome</keyword>
<proteinExistence type="predicted"/>
<sequence length="151" mass="17057">MVATTTPGACMQLSHSSSRLDVASGPSCTAVSLSSSGWPRVVKREERRISRQSEAVRDEDGYREELETEEDDEEEQEGDEDEEEEEREVATKELSIKSDRRTGRRSHGSKSTRLQRTPTGRLGQRELENRLAYCLVRDLLAPELVDGEGFR</sequence>
<name>A0A448XNY7_9PLAT</name>
<feature type="compositionally biased region" description="Acidic residues" evidence="1">
    <location>
        <begin position="66"/>
        <end position="87"/>
    </location>
</feature>
<accession>A0A448XNY7</accession>
<feature type="compositionally biased region" description="Basic and acidic residues" evidence="1">
    <location>
        <begin position="42"/>
        <end position="65"/>
    </location>
</feature>
<feature type="compositionally biased region" description="Basic and acidic residues" evidence="1">
    <location>
        <begin position="88"/>
        <end position="101"/>
    </location>
</feature>
<evidence type="ECO:0000256" key="1">
    <source>
        <dbReference type="SAM" id="MobiDB-lite"/>
    </source>
</evidence>
<evidence type="ECO:0000313" key="2">
    <source>
        <dbReference type="EMBL" id="VEL41376.1"/>
    </source>
</evidence>
<dbReference type="Proteomes" id="UP000784294">
    <property type="component" value="Unassembled WGS sequence"/>
</dbReference>
<evidence type="ECO:0000313" key="3">
    <source>
        <dbReference type="Proteomes" id="UP000784294"/>
    </source>
</evidence>
<gene>
    <name evidence="2" type="ORF">PXEA_LOCUS34816</name>
</gene>
<feature type="region of interest" description="Disordered" evidence="1">
    <location>
        <begin position="14"/>
        <end position="127"/>
    </location>
</feature>
<dbReference type="AlphaFoldDB" id="A0A448XNY7"/>
<reference evidence="2" key="1">
    <citation type="submission" date="2018-11" db="EMBL/GenBank/DDBJ databases">
        <authorList>
            <consortium name="Pathogen Informatics"/>
        </authorList>
    </citation>
    <scope>NUCLEOTIDE SEQUENCE</scope>
</reference>
<comment type="caution">
    <text evidence="2">The sequence shown here is derived from an EMBL/GenBank/DDBJ whole genome shotgun (WGS) entry which is preliminary data.</text>
</comment>
<organism evidence="2 3">
    <name type="scientific">Protopolystoma xenopodis</name>
    <dbReference type="NCBI Taxonomy" id="117903"/>
    <lineage>
        <taxon>Eukaryota</taxon>
        <taxon>Metazoa</taxon>
        <taxon>Spiralia</taxon>
        <taxon>Lophotrochozoa</taxon>
        <taxon>Platyhelminthes</taxon>
        <taxon>Monogenea</taxon>
        <taxon>Polyopisthocotylea</taxon>
        <taxon>Polystomatidea</taxon>
        <taxon>Polystomatidae</taxon>
        <taxon>Protopolystoma</taxon>
    </lineage>
</organism>
<feature type="compositionally biased region" description="Polar residues" evidence="1">
    <location>
        <begin position="26"/>
        <end position="37"/>
    </location>
</feature>
<dbReference type="EMBL" id="CAAALY010269048">
    <property type="protein sequence ID" value="VEL41376.1"/>
    <property type="molecule type" value="Genomic_DNA"/>
</dbReference>